<proteinExistence type="predicted"/>
<dbReference type="HOGENOM" id="CLU_2216415_0_0_1"/>
<name>N6UML6_DENPD</name>
<sequence>SQWENLIHQKSEAIKLVEDEYVLKYKTLEEQFYAQQKSHCSREIELLKAIDALKNEIQSKDSTLDDLQNNVETLEGGVQLLNQEIAQQNSDLAKVKTEAEQKVRQVL</sequence>
<reference evidence="1" key="1">
    <citation type="journal article" date="2013" name="Genome Biol.">
        <title>Draft genome of the mountain pine beetle, Dendroctonus ponderosae Hopkins, a major forest pest.</title>
        <authorList>
            <person name="Keeling C.I."/>
            <person name="Yuen M.M."/>
            <person name="Liao N.Y."/>
            <person name="Docking T.R."/>
            <person name="Chan S.K."/>
            <person name="Taylor G.A."/>
            <person name="Palmquist D.L."/>
            <person name="Jackman S.D."/>
            <person name="Nguyen A."/>
            <person name="Li M."/>
            <person name="Henderson H."/>
            <person name="Janes J.K."/>
            <person name="Zhao Y."/>
            <person name="Pandoh P."/>
            <person name="Moore R."/>
            <person name="Sperling F.A."/>
            <person name="Huber D.P."/>
            <person name="Birol I."/>
            <person name="Jones S.J."/>
            <person name="Bohlmann J."/>
        </authorList>
    </citation>
    <scope>NUCLEOTIDE SEQUENCE</scope>
</reference>
<feature type="non-terminal residue" evidence="1">
    <location>
        <position position="1"/>
    </location>
</feature>
<dbReference type="AlphaFoldDB" id="N6UML6"/>
<evidence type="ECO:0000313" key="1">
    <source>
        <dbReference type="EMBL" id="ENN82980.1"/>
    </source>
</evidence>
<accession>N6UML6</accession>
<dbReference type="EMBL" id="KB737658">
    <property type="protein sequence ID" value="ENN82980.1"/>
    <property type="molecule type" value="Genomic_DNA"/>
</dbReference>
<dbReference type="Gene3D" id="1.20.5.340">
    <property type="match status" value="1"/>
</dbReference>
<dbReference type="OrthoDB" id="75801at2759"/>
<gene>
    <name evidence="1" type="ORF">YQE_00656</name>
</gene>
<protein>
    <submittedName>
        <fullName evidence="1">Uncharacterized protein</fullName>
    </submittedName>
</protein>
<organism evidence="1">
    <name type="scientific">Dendroctonus ponderosae</name>
    <name type="common">Mountain pine beetle</name>
    <dbReference type="NCBI Taxonomy" id="77166"/>
    <lineage>
        <taxon>Eukaryota</taxon>
        <taxon>Metazoa</taxon>
        <taxon>Ecdysozoa</taxon>
        <taxon>Arthropoda</taxon>
        <taxon>Hexapoda</taxon>
        <taxon>Insecta</taxon>
        <taxon>Pterygota</taxon>
        <taxon>Neoptera</taxon>
        <taxon>Endopterygota</taxon>
        <taxon>Coleoptera</taxon>
        <taxon>Polyphaga</taxon>
        <taxon>Cucujiformia</taxon>
        <taxon>Curculionidae</taxon>
        <taxon>Scolytinae</taxon>
        <taxon>Dendroctonus</taxon>
    </lineage>
</organism>